<dbReference type="InterPro" id="IPR001128">
    <property type="entry name" value="Cyt_P450"/>
</dbReference>
<dbReference type="CDD" id="cd11065">
    <property type="entry name" value="CYP64-like"/>
    <property type="match status" value="1"/>
</dbReference>
<dbReference type="STRING" id="930992.A0A0D0B4F9"/>
<reference evidence="12" key="2">
    <citation type="submission" date="2015-01" db="EMBL/GenBank/DDBJ databases">
        <title>Evolutionary Origins and Diversification of the Mycorrhizal Mutualists.</title>
        <authorList>
            <consortium name="DOE Joint Genome Institute"/>
            <consortium name="Mycorrhizal Genomics Consortium"/>
            <person name="Kohler A."/>
            <person name="Kuo A."/>
            <person name="Nagy L.G."/>
            <person name="Floudas D."/>
            <person name="Copeland A."/>
            <person name="Barry K.W."/>
            <person name="Cichocki N."/>
            <person name="Veneault-Fourrey C."/>
            <person name="LaButti K."/>
            <person name="Lindquist E.A."/>
            <person name="Lipzen A."/>
            <person name="Lundell T."/>
            <person name="Morin E."/>
            <person name="Murat C."/>
            <person name="Riley R."/>
            <person name="Ohm R."/>
            <person name="Sun H."/>
            <person name="Tunlid A."/>
            <person name="Henrissat B."/>
            <person name="Grigoriev I.V."/>
            <person name="Hibbett D.S."/>
            <person name="Martin F."/>
        </authorList>
    </citation>
    <scope>NUCLEOTIDE SEQUENCE [LARGE SCALE GENOMIC DNA]</scope>
    <source>
        <strain evidence="12">UH-Slu-Lm8-n1</strain>
    </source>
</reference>
<dbReference type="InterPro" id="IPR017972">
    <property type="entry name" value="Cyt_P450_CS"/>
</dbReference>
<proteinExistence type="inferred from homology"/>
<feature type="binding site" description="axial binding residue" evidence="9">
    <location>
        <position position="436"/>
    </location>
    <ligand>
        <name>heme</name>
        <dbReference type="ChEBI" id="CHEBI:30413"/>
    </ligand>
    <ligandPart>
        <name>Fe</name>
        <dbReference type="ChEBI" id="CHEBI:18248"/>
    </ligandPart>
</feature>
<accession>A0A0D0B4F9</accession>
<protein>
    <recommendedName>
        <fullName evidence="13">Cytochrome P450</fullName>
    </recommendedName>
</protein>
<dbReference type="GO" id="GO:0016705">
    <property type="term" value="F:oxidoreductase activity, acting on paired donors, with incorporation or reduction of molecular oxygen"/>
    <property type="evidence" value="ECO:0007669"/>
    <property type="project" value="InterPro"/>
</dbReference>
<evidence type="ECO:0000256" key="9">
    <source>
        <dbReference type="PIRSR" id="PIRSR602401-1"/>
    </source>
</evidence>
<evidence type="ECO:0000256" key="7">
    <source>
        <dbReference type="ARBA" id="ARBA00023004"/>
    </source>
</evidence>
<keyword evidence="7 9" id="KW-0408">Iron</keyword>
<keyword evidence="8 10" id="KW-0503">Monooxygenase</keyword>
<comment type="cofactor">
    <cofactor evidence="1 9">
        <name>heme</name>
        <dbReference type="ChEBI" id="CHEBI:30413"/>
    </cofactor>
</comment>
<dbReference type="EMBL" id="KN835376">
    <property type="protein sequence ID" value="KIK38753.1"/>
    <property type="molecule type" value="Genomic_DNA"/>
</dbReference>
<evidence type="ECO:0000256" key="1">
    <source>
        <dbReference type="ARBA" id="ARBA00001971"/>
    </source>
</evidence>
<evidence type="ECO:0000256" key="2">
    <source>
        <dbReference type="ARBA" id="ARBA00005179"/>
    </source>
</evidence>
<dbReference type="InParanoid" id="A0A0D0B4F9"/>
<dbReference type="PANTHER" id="PTHR46300:SF7">
    <property type="entry name" value="P450, PUTATIVE (EUROFUNG)-RELATED"/>
    <property type="match status" value="1"/>
</dbReference>
<dbReference type="AlphaFoldDB" id="A0A0D0B4F9"/>
<dbReference type="PRINTS" id="PR00385">
    <property type="entry name" value="P450"/>
</dbReference>
<evidence type="ECO:0000256" key="3">
    <source>
        <dbReference type="ARBA" id="ARBA00010617"/>
    </source>
</evidence>
<dbReference type="OrthoDB" id="2789670at2759"/>
<reference evidence="11 12" key="1">
    <citation type="submission" date="2014-04" db="EMBL/GenBank/DDBJ databases">
        <authorList>
            <consortium name="DOE Joint Genome Institute"/>
            <person name="Kuo A."/>
            <person name="Ruytinx J."/>
            <person name="Rineau F."/>
            <person name="Colpaert J."/>
            <person name="Kohler A."/>
            <person name="Nagy L.G."/>
            <person name="Floudas D."/>
            <person name="Copeland A."/>
            <person name="Barry K.W."/>
            <person name="Cichocki N."/>
            <person name="Veneault-Fourrey C."/>
            <person name="LaButti K."/>
            <person name="Lindquist E.A."/>
            <person name="Lipzen A."/>
            <person name="Lundell T."/>
            <person name="Morin E."/>
            <person name="Murat C."/>
            <person name="Sun H."/>
            <person name="Tunlid A."/>
            <person name="Henrissat B."/>
            <person name="Grigoriev I.V."/>
            <person name="Hibbett D.S."/>
            <person name="Martin F."/>
            <person name="Nordberg H.P."/>
            <person name="Cantor M.N."/>
            <person name="Hua S.X."/>
        </authorList>
    </citation>
    <scope>NUCLEOTIDE SEQUENCE [LARGE SCALE GENOMIC DNA]</scope>
    <source>
        <strain evidence="11 12">UH-Slu-Lm8-n1</strain>
    </source>
</reference>
<organism evidence="11 12">
    <name type="scientific">Suillus luteus UH-Slu-Lm8-n1</name>
    <dbReference type="NCBI Taxonomy" id="930992"/>
    <lineage>
        <taxon>Eukaryota</taxon>
        <taxon>Fungi</taxon>
        <taxon>Dikarya</taxon>
        <taxon>Basidiomycota</taxon>
        <taxon>Agaricomycotina</taxon>
        <taxon>Agaricomycetes</taxon>
        <taxon>Agaricomycetidae</taxon>
        <taxon>Boletales</taxon>
        <taxon>Suillineae</taxon>
        <taxon>Suillaceae</taxon>
        <taxon>Suillus</taxon>
    </lineage>
</organism>
<comment type="similarity">
    <text evidence="3 10">Belongs to the cytochrome P450 family.</text>
</comment>
<name>A0A0D0B4F9_9AGAM</name>
<evidence type="ECO:0000313" key="12">
    <source>
        <dbReference type="Proteomes" id="UP000054485"/>
    </source>
</evidence>
<dbReference type="PROSITE" id="PS00086">
    <property type="entry name" value="CYTOCHROME_P450"/>
    <property type="match status" value="1"/>
</dbReference>
<evidence type="ECO:0000256" key="8">
    <source>
        <dbReference type="ARBA" id="ARBA00023033"/>
    </source>
</evidence>
<dbReference type="PANTHER" id="PTHR46300">
    <property type="entry name" value="P450, PUTATIVE (EUROFUNG)-RELATED-RELATED"/>
    <property type="match status" value="1"/>
</dbReference>
<evidence type="ECO:0000256" key="6">
    <source>
        <dbReference type="ARBA" id="ARBA00023002"/>
    </source>
</evidence>
<dbReference type="HOGENOM" id="CLU_001570_2_3_1"/>
<dbReference type="SUPFAM" id="SSF48264">
    <property type="entry name" value="Cytochrome P450"/>
    <property type="match status" value="1"/>
</dbReference>
<dbReference type="InterPro" id="IPR050364">
    <property type="entry name" value="Cytochrome_P450_fung"/>
</dbReference>
<keyword evidence="4 9" id="KW-0349">Heme</keyword>
<dbReference type="PRINTS" id="PR00463">
    <property type="entry name" value="EP450I"/>
</dbReference>
<dbReference type="GO" id="GO:0004497">
    <property type="term" value="F:monooxygenase activity"/>
    <property type="evidence" value="ECO:0007669"/>
    <property type="project" value="UniProtKB-KW"/>
</dbReference>
<evidence type="ECO:0000256" key="10">
    <source>
        <dbReference type="RuleBase" id="RU000461"/>
    </source>
</evidence>
<dbReference type="Gene3D" id="1.10.630.10">
    <property type="entry name" value="Cytochrome P450"/>
    <property type="match status" value="1"/>
</dbReference>
<evidence type="ECO:0000313" key="11">
    <source>
        <dbReference type="EMBL" id="KIK38753.1"/>
    </source>
</evidence>
<dbReference type="GO" id="GO:0020037">
    <property type="term" value="F:heme binding"/>
    <property type="evidence" value="ECO:0007669"/>
    <property type="project" value="InterPro"/>
</dbReference>
<evidence type="ECO:0000256" key="5">
    <source>
        <dbReference type="ARBA" id="ARBA00022723"/>
    </source>
</evidence>
<sequence length="505" mass="57449">MSSGIFVLFVAAAATAFFKFYSRRCSRLPLPPGPRSKFFTGNLHQLPKKEPVWTYATWAERYGPIFSFRVPNRQFIVLSSLKSATDLLDSRATTYSDRPKLWMVELAKQNLNVFNISFTHPYFKTYRTVLKNSLSTRTIQTYQSLQTEQCRVLIDSLHKDPEHFAGHITRCRNTAAVVLYLAYGWKVIESGDYWIDFLQEALEFSAIISKPGRWLVEVMPLLRFLPSWFPGAGFKRVAFDIGKKLSRFDGTPFNWTKQQIQSGNYAHSFVSEQLLPGDGSTVSAQQEDIIAWCSQGIYGAGVDTTASSLTSFILAMMLYPEVQKRAQAEIDAVVGRDQFPAFKDREKLPYIGALIQELLRWAPVAPEGVPHCTMREDVYEGYRIPKGSIVISNILSISRDKEMYPDPLEFRPERFIGPSPQTDPRKFVFGFGGRRCPGLHFAEALLYLNISCILAAFTIVKQLDEMGEEITPPVEFENVGPLWHPKPFKCRFIPRNKDLLATVSQ</sequence>
<evidence type="ECO:0000256" key="4">
    <source>
        <dbReference type="ARBA" id="ARBA00022617"/>
    </source>
</evidence>
<dbReference type="GO" id="GO:0005506">
    <property type="term" value="F:iron ion binding"/>
    <property type="evidence" value="ECO:0007669"/>
    <property type="project" value="InterPro"/>
</dbReference>
<dbReference type="Proteomes" id="UP000054485">
    <property type="component" value="Unassembled WGS sequence"/>
</dbReference>
<keyword evidence="5 9" id="KW-0479">Metal-binding</keyword>
<evidence type="ECO:0008006" key="13">
    <source>
        <dbReference type="Google" id="ProtNLM"/>
    </source>
</evidence>
<dbReference type="Pfam" id="PF00067">
    <property type="entry name" value="p450"/>
    <property type="match status" value="1"/>
</dbReference>
<dbReference type="InterPro" id="IPR002401">
    <property type="entry name" value="Cyt_P450_E_grp-I"/>
</dbReference>
<gene>
    <name evidence="11" type="ORF">CY34DRAFT_373300</name>
</gene>
<comment type="pathway">
    <text evidence="2">Secondary metabolite biosynthesis.</text>
</comment>
<dbReference type="InterPro" id="IPR036396">
    <property type="entry name" value="Cyt_P450_sf"/>
</dbReference>
<keyword evidence="6 10" id="KW-0560">Oxidoreductase</keyword>
<keyword evidence="12" id="KW-1185">Reference proteome</keyword>